<comment type="caution">
    <text evidence="1">The sequence shown here is derived from an EMBL/GenBank/DDBJ whole genome shotgun (WGS) entry which is preliminary data.</text>
</comment>
<organism evidence="1 2">
    <name type="scientific">Halomonas alimentaria</name>
    <dbReference type="NCBI Taxonomy" id="147248"/>
    <lineage>
        <taxon>Bacteria</taxon>
        <taxon>Pseudomonadati</taxon>
        <taxon>Pseudomonadota</taxon>
        <taxon>Gammaproteobacteria</taxon>
        <taxon>Oceanospirillales</taxon>
        <taxon>Halomonadaceae</taxon>
        <taxon>Halomonas</taxon>
    </lineage>
</organism>
<proteinExistence type="predicted"/>
<keyword evidence="2" id="KW-1185">Reference proteome</keyword>
<sequence length="59" mass="7072">MTQLIRKSVVLQRCGISQSSLYRQIKEGKFPRPILVSERCVAWVEHEVDAWMEEKRRNR</sequence>
<dbReference type="EMBL" id="WUTT01000001">
    <property type="protein sequence ID" value="NAW34482.1"/>
    <property type="molecule type" value="Genomic_DNA"/>
</dbReference>
<gene>
    <name evidence="1" type="ORF">GRB96_08630</name>
</gene>
<dbReference type="Proteomes" id="UP000487929">
    <property type="component" value="Unassembled WGS sequence"/>
</dbReference>
<dbReference type="PANTHER" id="PTHR36154">
    <property type="entry name" value="DNA-BINDING TRANSCRIPTIONAL ACTIVATOR ALPA"/>
    <property type="match status" value="1"/>
</dbReference>
<dbReference type="Gene3D" id="1.10.238.160">
    <property type="match status" value="1"/>
</dbReference>
<dbReference type="PANTHER" id="PTHR36154:SF1">
    <property type="entry name" value="DNA-BINDING TRANSCRIPTIONAL ACTIVATOR ALPA"/>
    <property type="match status" value="1"/>
</dbReference>
<protein>
    <submittedName>
        <fullName evidence="1">AlpA family phage regulatory protein</fullName>
    </submittedName>
</protein>
<dbReference type="RefSeq" id="WP_161431765.1">
    <property type="nucleotide sequence ID" value="NZ_WUTT01000001.1"/>
</dbReference>
<accession>A0A7X4W4X8</accession>
<dbReference type="OrthoDB" id="8455288at2"/>
<evidence type="ECO:0000313" key="2">
    <source>
        <dbReference type="Proteomes" id="UP000487929"/>
    </source>
</evidence>
<dbReference type="AlphaFoldDB" id="A0A7X4W4X8"/>
<evidence type="ECO:0000313" key="1">
    <source>
        <dbReference type="EMBL" id="NAW34482.1"/>
    </source>
</evidence>
<reference evidence="1 2" key="1">
    <citation type="submission" date="2019-12" db="EMBL/GenBank/DDBJ databases">
        <title>Draft genome sequencing of Halomonas alimentaria DSM 15356.</title>
        <authorList>
            <person name="Pandiyan K."/>
            <person name="Kushwaha P."/>
            <person name="Gowdham M."/>
            <person name="Chakdar H."/>
            <person name="Singh A."/>
            <person name="Kumar M."/>
            <person name="Saxena A.K."/>
        </authorList>
    </citation>
    <scope>NUCLEOTIDE SEQUENCE [LARGE SCALE GENOMIC DNA]</scope>
    <source>
        <strain evidence="1 2">DSM 15356</strain>
    </source>
</reference>
<dbReference type="InterPro" id="IPR010260">
    <property type="entry name" value="AlpA"/>
</dbReference>
<dbReference type="Pfam" id="PF05930">
    <property type="entry name" value="Phage_AlpA"/>
    <property type="match status" value="1"/>
</dbReference>
<dbReference type="InterPro" id="IPR052931">
    <property type="entry name" value="Prophage_regulatory_activator"/>
</dbReference>
<name>A0A7X4W4X8_9GAMM</name>